<dbReference type="EMBL" id="CP014143">
    <property type="protein sequence ID" value="AOS98033.1"/>
    <property type="molecule type" value="Genomic_DNA"/>
</dbReference>
<comment type="similarity">
    <text evidence="2">Belongs to the DUF177 domain family.</text>
</comment>
<evidence type="ECO:0000256" key="5">
    <source>
        <dbReference type="ARBA" id="ARBA00031841"/>
    </source>
</evidence>
<dbReference type="KEGG" id="micc:AUP74_02636"/>
<evidence type="ECO:0000313" key="8">
    <source>
        <dbReference type="Proteomes" id="UP000095672"/>
    </source>
</evidence>
<dbReference type="GO" id="GO:0005829">
    <property type="term" value="C:cytosol"/>
    <property type="evidence" value="ECO:0007669"/>
    <property type="project" value="TreeGrafter"/>
</dbReference>
<dbReference type="InterPro" id="IPR039255">
    <property type="entry name" value="YceD_bac"/>
</dbReference>
<protein>
    <recommendedName>
        <fullName evidence="3">Large ribosomal RNA subunit accumulation protein YceD</fullName>
    </recommendedName>
    <alternativeName>
        <fullName evidence="5">23S rRNA accumulation protein YceD</fullName>
    </alternativeName>
</protein>
<keyword evidence="4" id="KW-0690">Ribosome biogenesis</keyword>
<dbReference type="InterPro" id="IPR003772">
    <property type="entry name" value="YceD"/>
</dbReference>
<dbReference type="OrthoDB" id="9786771at2"/>
<proteinExistence type="inferred from homology"/>
<evidence type="ECO:0000256" key="4">
    <source>
        <dbReference type="ARBA" id="ARBA00022517"/>
    </source>
</evidence>
<evidence type="ECO:0000256" key="2">
    <source>
        <dbReference type="ARBA" id="ARBA00010740"/>
    </source>
</evidence>
<dbReference type="PATRIC" id="fig|1769779.3.peg.2627"/>
<organism evidence="7 8">
    <name type="scientific">Microbulbifer aggregans</name>
    <dbReference type="NCBI Taxonomy" id="1769779"/>
    <lineage>
        <taxon>Bacteria</taxon>
        <taxon>Pseudomonadati</taxon>
        <taxon>Pseudomonadota</taxon>
        <taxon>Gammaproteobacteria</taxon>
        <taxon>Cellvibrionales</taxon>
        <taxon>Microbulbiferaceae</taxon>
        <taxon>Microbulbifer</taxon>
    </lineage>
</organism>
<dbReference type="RefSeq" id="WP_069947960.1">
    <property type="nucleotide sequence ID" value="NZ_CP014143.1"/>
</dbReference>
<accession>A0A1C9WAB4</accession>
<dbReference type="AlphaFoldDB" id="A0A1C9WAB4"/>
<evidence type="ECO:0000256" key="1">
    <source>
        <dbReference type="ARBA" id="ARBA00002868"/>
    </source>
</evidence>
<dbReference type="PANTHER" id="PTHR38099:SF1">
    <property type="entry name" value="LARGE RIBOSOMAL RNA SUBUNIT ACCUMULATION PROTEIN YCED"/>
    <property type="match status" value="1"/>
</dbReference>
<reference evidence="8" key="1">
    <citation type="submission" date="2016-01" db="EMBL/GenBank/DDBJ databases">
        <title>Complete genome sequence of Microbulbifer sp. CCB-MM1, a halophile isolated from Matang Mangrove Forest, Perak.</title>
        <authorList>
            <person name="Moh T.H."/>
            <person name="Dinesh B."/>
            <person name="Lau N.-S."/>
            <person name="Go F."/>
            <person name="Alexander Chong S.-C."/>
        </authorList>
    </citation>
    <scope>NUCLEOTIDE SEQUENCE [LARGE SCALE GENOMIC DNA]</scope>
    <source>
        <strain evidence="8">CCB-MM1</strain>
    </source>
</reference>
<name>A0A1C9WAB4_9GAMM</name>
<dbReference type="Proteomes" id="UP000095672">
    <property type="component" value="Chromosome"/>
</dbReference>
<gene>
    <name evidence="7" type="ORF">AUP74_02636</name>
</gene>
<evidence type="ECO:0000256" key="6">
    <source>
        <dbReference type="SAM" id="MobiDB-lite"/>
    </source>
</evidence>
<feature type="region of interest" description="Disordered" evidence="6">
    <location>
        <begin position="157"/>
        <end position="182"/>
    </location>
</feature>
<evidence type="ECO:0000256" key="3">
    <source>
        <dbReference type="ARBA" id="ARBA00015716"/>
    </source>
</evidence>
<comment type="function">
    <text evidence="1">Plays a role in synthesis, processing and/or stability of 23S rRNA.</text>
</comment>
<dbReference type="PANTHER" id="PTHR38099">
    <property type="entry name" value="LARGE RIBOSOMAL RNA SUBUNIT ACCUMULATION PROTEIN YCED"/>
    <property type="match status" value="1"/>
</dbReference>
<dbReference type="GO" id="GO:0042254">
    <property type="term" value="P:ribosome biogenesis"/>
    <property type="evidence" value="ECO:0007669"/>
    <property type="project" value="UniProtKB-KW"/>
</dbReference>
<sequence length="182" mass="20175">MAGGASQQADTIPKIVDARKLVQREQVLSGTVPASALDRLLAAVESVDGDVRAELTFGRDLNRHMAVEGKVSCNVQLLCQRCLQPMPESVEAGVHWGIVWSEEQGKSLPKDLDPVIQDGDELNLYQVLEDEILLNLPMVAYHDEECVARDKFQFADKSEEQGEQRENPFKVLEQLKGSSDKS</sequence>
<feature type="compositionally biased region" description="Basic and acidic residues" evidence="6">
    <location>
        <begin position="157"/>
        <end position="168"/>
    </location>
</feature>
<evidence type="ECO:0000313" key="7">
    <source>
        <dbReference type="EMBL" id="AOS98033.1"/>
    </source>
</evidence>
<keyword evidence="8" id="KW-1185">Reference proteome</keyword>
<dbReference type="Pfam" id="PF02620">
    <property type="entry name" value="YceD"/>
    <property type="match status" value="1"/>
</dbReference>
<dbReference type="STRING" id="1769779.AUP74_02636"/>